<organism evidence="2 3">
    <name type="scientific">Altererythrobacter rubellus</name>
    <dbReference type="NCBI Taxonomy" id="2173831"/>
    <lineage>
        <taxon>Bacteria</taxon>
        <taxon>Pseudomonadati</taxon>
        <taxon>Pseudomonadota</taxon>
        <taxon>Alphaproteobacteria</taxon>
        <taxon>Sphingomonadales</taxon>
        <taxon>Erythrobacteraceae</taxon>
        <taxon>Altererythrobacter</taxon>
    </lineage>
</organism>
<accession>A0A9Y2BB22</accession>
<dbReference type="Gene3D" id="3.30.420.150">
    <property type="entry name" value="Exopolyphosphatase. Domain 2"/>
    <property type="match status" value="1"/>
</dbReference>
<dbReference type="CDD" id="cd24052">
    <property type="entry name" value="ASKHA_NBD_HpPPX-GppA-like"/>
    <property type="match status" value="1"/>
</dbReference>
<evidence type="ECO:0000259" key="1">
    <source>
        <dbReference type="Pfam" id="PF02541"/>
    </source>
</evidence>
<feature type="domain" description="Ppx/GppA phosphatase N-terminal" evidence="1">
    <location>
        <begin position="43"/>
        <end position="315"/>
    </location>
</feature>
<name>A0A9Y2BB22_9SPHN</name>
<gene>
    <name evidence="2" type="ORF">QQX03_03910</name>
</gene>
<dbReference type="EMBL" id="CP127221">
    <property type="protein sequence ID" value="WIW96260.1"/>
    <property type="molecule type" value="Genomic_DNA"/>
</dbReference>
<dbReference type="RefSeq" id="WP_285976567.1">
    <property type="nucleotide sequence ID" value="NZ_CP127221.1"/>
</dbReference>
<dbReference type="GO" id="GO:0016462">
    <property type="term" value="F:pyrophosphatase activity"/>
    <property type="evidence" value="ECO:0007669"/>
    <property type="project" value="TreeGrafter"/>
</dbReference>
<proteinExistence type="predicted"/>
<dbReference type="Gene3D" id="1.10.3210.10">
    <property type="entry name" value="Hypothetical protein af1432"/>
    <property type="match status" value="1"/>
</dbReference>
<dbReference type="KEGG" id="arue:QQX03_03910"/>
<dbReference type="InterPro" id="IPR050273">
    <property type="entry name" value="GppA/Ppx_hydrolase"/>
</dbReference>
<evidence type="ECO:0000313" key="3">
    <source>
        <dbReference type="Proteomes" id="UP001231445"/>
    </source>
</evidence>
<evidence type="ECO:0000313" key="2">
    <source>
        <dbReference type="EMBL" id="WIW96260.1"/>
    </source>
</evidence>
<keyword evidence="3" id="KW-1185">Reference proteome</keyword>
<dbReference type="InterPro" id="IPR043129">
    <property type="entry name" value="ATPase_NBD"/>
</dbReference>
<keyword evidence="2" id="KW-0378">Hydrolase</keyword>
<sequence>MSSTRRRSDRAGSFSGNAAERAIIDIGSNTVRLVVYGGTMRAPVTLLNEKVAAQLGREIKATGRLAQDSIDLAMRGLKRFALLLEDLGVDDVETVATAASRDAENGPEFLEEVRALGFAPKLLAGEEEAEVSAQGVIGAFPGAEGVVADLGGGSLELIRVAGGASEGATTFPLGTLRLREYREDSDNGVVAMRQRLAGKLKDGGWSKRINSPLYLVGGTWRAMAVYAMEMRKFPLTDPHALELSRQQVLALARKLAQEDPDNLKRVPRITAMRSEILPHAAVLLQALLRTLKPETVVFSSWGLREGLIYSRLAEHMRAQDPLLAGVSHFAASRGAPPQLATRIAGWASEAVPTGDSGSERLRLSATMLALAGMQIEPNLRVPLAIDWALHKRWLAVDAEGRAMMAATLAANGNQLDLPKQLMLLASREALEEAICWGLGIRLARRIGARSPKSLQVSRLLRDEDRLVLRLQESHRDLYGIPVEKDLKLLAERLQLEPEVEIVPDGTVWETAVEDDWFEAVQ</sequence>
<dbReference type="AlphaFoldDB" id="A0A9Y2BB22"/>
<dbReference type="Proteomes" id="UP001231445">
    <property type="component" value="Chromosome"/>
</dbReference>
<protein>
    <submittedName>
        <fullName evidence="2">Ppx/GppA family phosphatase</fullName>
        <ecNumber evidence="2">3.6.1.-</ecNumber>
    </submittedName>
</protein>
<dbReference type="InterPro" id="IPR003695">
    <property type="entry name" value="Ppx_GppA_N"/>
</dbReference>
<dbReference type="PANTHER" id="PTHR30005">
    <property type="entry name" value="EXOPOLYPHOSPHATASE"/>
    <property type="match status" value="1"/>
</dbReference>
<dbReference type="Gene3D" id="3.30.420.40">
    <property type="match status" value="1"/>
</dbReference>
<dbReference type="PANTHER" id="PTHR30005:SF0">
    <property type="entry name" value="RETROGRADE REGULATION PROTEIN 2"/>
    <property type="match status" value="1"/>
</dbReference>
<dbReference type="SUPFAM" id="SSF53067">
    <property type="entry name" value="Actin-like ATPase domain"/>
    <property type="match status" value="2"/>
</dbReference>
<reference evidence="2 3" key="1">
    <citation type="submission" date="2023-06" db="EMBL/GenBank/DDBJ databases">
        <title>Altererythrobacter rubellus NBRC 112769 genome.</title>
        <authorList>
            <person name="Zhang K."/>
        </authorList>
    </citation>
    <scope>NUCLEOTIDE SEQUENCE [LARGE SCALE GENOMIC DNA]</scope>
    <source>
        <strain evidence="2 3">NBRC 112769</strain>
    </source>
</reference>
<dbReference type="Pfam" id="PF02541">
    <property type="entry name" value="Ppx-GppA"/>
    <property type="match status" value="1"/>
</dbReference>
<dbReference type="EC" id="3.6.1.-" evidence="2"/>